<dbReference type="Proteomes" id="UP000756346">
    <property type="component" value="Unassembled WGS sequence"/>
</dbReference>
<accession>A0A9P8XWM6</accession>
<keyword evidence="6" id="KW-1185">Reference proteome</keyword>
<dbReference type="AlphaFoldDB" id="A0A9P8XWM6"/>
<dbReference type="EMBL" id="JAGTJQ010000011">
    <property type="protein sequence ID" value="KAH7018349.1"/>
    <property type="molecule type" value="Genomic_DNA"/>
</dbReference>
<feature type="compositionally biased region" description="Low complexity" evidence="1">
    <location>
        <begin position="160"/>
        <end position="178"/>
    </location>
</feature>
<feature type="domain" description="Ubiquitin 3 binding protein But2 C-terminal" evidence="3">
    <location>
        <begin position="245"/>
        <end position="370"/>
    </location>
</feature>
<evidence type="ECO:0000259" key="3">
    <source>
        <dbReference type="Pfam" id="PF09792"/>
    </source>
</evidence>
<dbReference type="PANTHER" id="PTHR39613">
    <property type="entry name" value="ANCHORED CELL WALL PROTEIN, PUTATIVE (AFU_ORTHOLOGUE AFUA_4G08960)-RELATED"/>
    <property type="match status" value="1"/>
</dbReference>
<organism evidence="5 6">
    <name type="scientific">Microdochium trichocladiopsis</name>
    <dbReference type="NCBI Taxonomy" id="1682393"/>
    <lineage>
        <taxon>Eukaryota</taxon>
        <taxon>Fungi</taxon>
        <taxon>Dikarya</taxon>
        <taxon>Ascomycota</taxon>
        <taxon>Pezizomycotina</taxon>
        <taxon>Sordariomycetes</taxon>
        <taxon>Xylariomycetidae</taxon>
        <taxon>Xylariales</taxon>
        <taxon>Microdochiaceae</taxon>
        <taxon>Microdochium</taxon>
    </lineage>
</organism>
<name>A0A9P8XWM6_9PEZI</name>
<feature type="compositionally biased region" description="Low complexity" evidence="1">
    <location>
        <begin position="204"/>
        <end position="221"/>
    </location>
</feature>
<dbReference type="RefSeq" id="XP_046006616.1">
    <property type="nucleotide sequence ID" value="XM_046157333.1"/>
</dbReference>
<dbReference type="OrthoDB" id="4657524at2759"/>
<sequence>MLATTACGRHAVFVLLVILVQQCCSMVVRQNAGCGFHLQTNGSVQFPVGELASGQARAGSDIKPTLFTWFGDAFVDQQGRGCWWTRQMPDHDHEINCDGQLSFRGQTTFYECETGEGDQVNIYTVPSGVRCNFITLFADDCHSDCNEGGQAPAPFPTYQSPSSSLRSTQGLSTLTSTTNVQSPSSTSSVPLADSLSVTSQASMTGATASTRSPSASTASDTGTSPTDRPPAPTAHCALNLEGLSESPHLMVPVDSGHPDQSYGPSYYGQISQNASTFYNFDIPASDAGKTCTLFFDFPYASFTSTGYMWSGTGKLSFEQMRGPAISNTTYNSRPDVFMEIANLDIEPGENYVVNTFPCPAGERVTYQIREDHVSSNAGDSDSQHRPDTCLYYLQEHKPVPMGLFISKC</sequence>
<dbReference type="PANTHER" id="PTHR39613:SF1">
    <property type="entry name" value="ANCHORED CELL WALL PROTEIN, PUTATIVE (AFU_ORTHOLOGUE AFUA_4G08960)-RELATED"/>
    <property type="match status" value="1"/>
</dbReference>
<reference evidence="5" key="1">
    <citation type="journal article" date="2021" name="Nat. Commun.">
        <title>Genetic determinants of endophytism in the Arabidopsis root mycobiome.</title>
        <authorList>
            <person name="Mesny F."/>
            <person name="Miyauchi S."/>
            <person name="Thiergart T."/>
            <person name="Pickel B."/>
            <person name="Atanasova L."/>
            <person name="Karlsson M."/>
            <person name="Huettel B."/>
            <person name="Barry K.W."/>
            <person name="Haridas S."/>
            <person name="Chen C."/>
            <person name="Bauer D."/>
            <person name="Andreopoulos W."/>
            <person name="Pangilinan J."/>
            <person name="LaButti K."/>
            <person name="Riley R."/>
            <person name="Lipzen A."/>
            <person name="Clum A."/>
            <person name="Drula E."/>
            <person name="Henrissat B."/>
            <person name="Kohler A."/>
            <person name="Grigoriev I.V."/>
            <person name="Martin F.M."/>
            <person name="Hacquard S."/>
        </authorList>
    </citation>
    <scope>NUCLEOTIDE SEQUENCE</scope>
    <source>
        <strain evidence="5">MPI-CAGE-CH-0230</strain>
    </source>
</reference>
<comment type="caution">
    <text evidence="5">The sequence shown here is derived from an EMBL/GenBank/DDBJ whole genome shotgun (WGS) entry which is preliminary data.</text>
</comment>
<feature type="signal peptide" evidence="2">
    <location>
        <begin position="1"/>
        <end position="25"/>
    </location>
</feature>
<feature type="compositionally biased region" description="Polar residues" evidence="1">
    <location>
        <begin position="179"/>
        <end position="203"/>
    </location>
</feature>
<dbReference type="GeneID" id="70186879"/>
<evidence type="ECO:0000256" key="2">
    <source>
        <dbReference type="SAM" id="SignalP"/>
    </source>
</evidence>
<feature type="chain" id="PRO_5040327102" evidence="2">
    <location>
        <begin position="26"/>
        <end position="408"/>
    </location>
</feature>
<evidence type="ECO:0000259" key="4">
    <source>
        <dbReference type="Pfam" id="PF22799"/>
    </source>
</evidence>
<dbReference type="Pfam" id="PF09792">
    <property type="entry name" value="But2"/>
    <property type="match status" value="1"/>
</dbReference>
<dbReference type="InterPro" id="IPR054508">
    <property type="entry name" value="PIR1-like_C"/>
</dbReference>
<feature type="region of interest" description="Disordered" evidence="1">
    <location>
        <begin position="152"/>
        <end position="235"/>
    </location>
</feature>
<protein>
    <submittedName>
        <fullName evidence="5">Ubiquitin 3 binding protein But2 C-terminal domain-containing protein</fullName>
    </submittedName>
</protein>
<evidence type="ECO:0000313" key="6">
    <source>
        <dbReference type="Proteomes" id="UP000756346"/>
    </source>
</evidence>
<dbReference type="InterPro" id="IPR018620">
    <property type="entry name" value="Ubiquitin3-bd_protein_But2_C"/>
</dbReference>
<evidence type="ECO:0000256" key="1">
    <source>
        <dbReference type="SAM" id="MobiDB-lite"/>
    </source>
</evidence>
<proteinExistence type="predicted"/>
<evidence type="ECO:0000313" key="5">
    <source>
        <dbReference type="EMBL" id="KAH7018349.1"/>
    </source>
</evidence>
<keyword evidence="2" id="KW-0732">Signal</keyword>
<gene>
    <name evidence="5" type="ORF">B0I36DRAFT_354640</name>
</gene>
<feature type="domain" description="Cell wall mannoprotein PIR1-like C-terminal" evidence="4">
    <location>
        <begin position="88"/>
        <end position="132"/>
    </location>
</feature>
<dbReference type="Pfam" id="PF22799">
    <property type="entry name" value="PIR1-like_C"/>
    <property type="match status" value="1"/>
</dbReference>